<gene>
    <name evidence="7" type="ORF">OQ273_20365</name>
</gene>
<evidence type="ECO:0000313" key="8">
    <source>
        <dbReference type="Proteomes" id="UP001151234"/>
    </source>
</evidence>
<feature type="transmembrane region" description="Helical" evidence="6">
    <location>
        <begin position="235"/>
        <end position="258"/>
    </location>
</feature>
<dbReference type="RefSeq" id="WP_267992755.1">
    <property type="nucleotide sequence ID" value="NZ_JAPJZI010000001.1"/>
</dbReference>
<dbReference type="PANTHER" id="PTHR39087">
    <property type="entry name" value="UPF0104 MEMBRANE PROTEIN MJ1595"/>
    <property type="match status" value="1"/>
</dbReference>
<feature type="transmembrane region" description="Helical" evidence="6">
    <location>
        <begin position="76"/>
        <end position="96"/>
    </location>
</feature>
<feature type="transmembrane region" description="Helical" evidence="6">
    <location>
        <begin position="204"/>
        <end position="223"/>
    </location>
</feature>
<keyword evidence="4 6" id="KW-1133">Transmembrane helix</keyword>
<protein>
    <submittedName>
        <fullName evidence="7">Lysylphosphatidylglycerol synthase domain-containing protein</fullName>
    </submittedName>
</protein>
<feature type="transmembrane region" description="Helical" evidence="6">
    <location>
        <begin position="278"/>
        <end position="304"/>
    </location>
</feature>
<evidence type="ECO:0000256" key="2">
    <source>
        <dbReference type="ARBA" id="ARBA00022475"/>
    </source>
</evidence>
<dbReference type="PANTHER" id="PTHR39087:SF2">
    <property type="entry name" value="UPF0104 MEMBRANE PROTEIN MJ1595"/>
    <property type="match status" value="1"/>
</dbReference>
<evidence type="ECO:0000256" key="1">
    <source>
        <dbReference type="ARBA" id="ARBA00004651"/>
    </source>
</evidence>
<name>A0A9X3UM52_9HYPH</name>
<feature type="transmembrane region" description="Helical" evidence="6">
    <location>
        <begin position="12"/>
        <end position="31"/>
    </location>
</feature>
<feature type="transmembrane region" description="Helical" evidence="6">
    <location>
        <begin position="153"/>
        <end position="184"/>
    </location>
</feature>
<feature type="transmembrane region" description="Helical" evidence="6">
    <location>
        <begin position="116"/>
        <end position="141"/>
    </location>
</feature>
<keyword evidence="8" id="KW-1185">Reference proteome</keyword>
<evidence type="ECO:0000256" key="5">
    <source>
        <dbReference type="ARBA" id="ARBA00023136"/>
    </source>
</evidence>
<proteinExistence type="predicted"/>
<keyword evidence="3 6" id="KW-0812">Transmembrane</keyword>
<reference evidence="7" key="1">
    <citation type="submission" date="2022-11" db="EMBL/GenBank/DDBJ databases">
        <title>Draft genome sequence of Hoeflea poritis E7-10 and Hoeflea prorocentri PM5-8, separated from scleractinian coral Porites lutea and marine dinoflagellate.</title>
        <authorList>
            <person name="Zhang G."/>
            <person name="Wei Q."/>
            <person name="Cai L."/>
        </authorList>
    </citation>
    <scope>NUCLEOTIDE SEQUENCE</scope>
    <source>
        <strain evidence="7">PM5-8</strain>
    </source>
</reference>
<dbReference type="Pfam" id="PF03706">
    <property type="entry name" value="LPG_synthase_TM"/>
    <property type="match status" value="1"/>
</dbReference>
<evidence type="ECO:0000256" key="4">
    <source>
        <dbReference type="ARBA" id="ARBA00022989"/>
    </source>
</evidence>
<dbReference type="EMBL" id="JAPJZI010000001">
    <property type="protein sequence ID" value="MDA5400939.1"/>
    <property type="molecule type" value="Genomic_DNA"/>
</dbReference>
<feature type="transmembrane region" description="Helical" evidence="6">
    <location>
        <begin position="43"/>
        <end position="64"/>
    </location>
</feature>
<evidence type="ECO:0000313" key="7">
    <source>
        <dbReference type="EMBL" id="MDA5400939.1"/>
    </source>
</evidence>
<evidence type="ECO:0000256" key="3">
    <source>
        <dbReference type="ARBA" id="ARBA00022692"/>
    </source>
</evidence>
<dbReference type="GO" id="GO:0005886">
    <property type="term" value="C:plasma membrane"/>
    <property type="evidence" value="ECO:0007669"/>
    <property type="project" value="UniProtKB-SubCell"/>
</dbReference>
<dbReference type="Proteomes" id="UP001151234">
    <property type="component" value="Unassembled WGS sequence"/>
</dbReference>
<organism evidence="7 8">
    <name type="scientific">Hoeflea prorocentri</name>
    <dbReference type="NCBI Taxonomy" id="1922333"/>
    <lineage>
        <taxon>Bacteria</taxon>
        <taxon>Pseudomonadati</taxon>
        <taxon>Pseudomonadota</taxon>
        <taxon>Alphaproteobacteria</taxon>
        <taxon>Hyphomicrobiales</taxon>
        <taxon>Rhizobiaceae</taxon>
        <taxon>Hoeflea</taxon>
    </lineage>
</organism>
<keyword evidence="2" id="KW-1003">Cell membrane</keyword>
<evidence type="ECO:0000256" key="6">
    <source>
        <dbReference type="SAM" id="Phobius"/>
    </source>
</evidence>
<comment type="subcellular location">
    <subcellularLocation>
        <location evidence="1">Cell membrane</location>
        <topology evidence="1">Multi-pass membrane protein</topology>
    </subcellularLocation>
</comment>
<dbReference type="InterPro" id="IPR022791">
    <property type="entry name" value="L-PG_synthase/AglD"/>
</dbReference>
<keyword evidence="5 6" id="KW-0472">Membrane</keyword>
<dbReference type="AlphaFoldDB" id="A0A9X3UM52"/>
<accession>A0A9X3UM52</accession>
<sequence length="315" mass="32846">MSDRKNKQRWISWSMAFFVTAAFGLTALGLFDVSRSGQALGRIHAQAWLLVVASFLLIAIIRAFRLLFIAPSAQVAPVFRASFLHGIANAVLPARMGEAVLPLALSKFAKLDLFRAIGLLLVVRLGDLIALTGLGLILVGLLDYANLADSLRIAAVVCGIVLISAIAVIPALVGVAGGLLPRLFKSLADRISTSSAQINAGNKAYLVLLTLAIWFTLAVASHISIRAAGLEVDFAVAWLACIAASFAFALPVNGIASVGPFEAAFVSVLVLSGADAQAALTAALHLHICALLAAGLAALSTVLFKAVPVTRNEFG</sequence>
<comment type="caution">
    <text evidence="7">The sequence shown here is derived from an EMBL/GenBank/DDBJ whole genome shotgun (WGS) entry which is preliminary data.</text>
</comment>